<name>A0A383AUS2_9ZZZZ</name>
<dbReference type="SMART" id="SM00564">
    <property type="entry name" value="PQQ"/>
    <property type="match status" value="2"/>
</dbReference>
<dbReference type="EMBL" id="UINC01194720">
    <property type="protein sequence ID" value="SVE10945.1"/>
    <property type="molecule type" value="Genomic_DNA"/>
</dbReference>
<protein>
    <recommendedName>
        <fullName evidence="1">Pyrrolo-quinoline quinone repeat domain-containing protein</fullName>
    </recommendedName>
</protein>
<evidence type="ECO:0000259" key="1">
    <source>
        <dbReference type="Pfam" id="PF13360"/>
    </source>
</evidence>
<dbReference type="InterPro" id="IPR011047">
    <property type="entry name" value="Quinoprotein_ADH-like_sf"/>
</dbReference>
<sequence length="217" mass="24058">MKYLMKFLNCFLVTIFSFSAQAENWANWRGPNHDGSTSSSKPVPVKFDAKDRVKWKVSLPGASSGTPIVWDDRVFISSIRISDAKTGTGQLLAMCMDRSTGKILWEQNAGSGYRPGKGDGFDYQLDSKATYANASPVTDGNLVVFSYGNGDLVAYDMGGKELWRRNIQKDYGDFCFQWTFSASATLHAGKLYLPILQRNEPVHGRGKPNAPSFLLCM</sequence>
<evidence type="ECO:0000313" key="2">
    <source>
        <dbReference type="EMBL" id="SVE10945.1"/>
    </source>
</evidence>
<organism evidence="2">
    <name type="scientific">marine metagenome</name>
    <dbReference type="NCBI Taxonomy" id="408172"/>
    <lineage>
        <taxon>unclassified sequences</taxon>
        <taxon>metagenomes</taxon>
        <taxon>ecological metagenomes</taxon>
    </lineage>
</organism>
<dbReference type="SUPFAM" id="SSF50998">
    <property type="entry name" value="Quinoprotein alcohol dehydrogenase-like"/>
    <property type="match status" value="1"/>
</dbReference>
<dbReference type="InterPro" id="IPR002372">
    <property type="entry name" value="PQQ_rpt_dom"/>
</dbReference>
<accession>A0A383AUS2</accession>
<feature type="non-terminal residue" evidence="2">
    <location>
        <position position="217"/>
    </location>
</feature>
<dbReference type="AlphaFoldDB" id="A0A383AUS2"/>
<dbReference type="PANTHER" id="PTHR34512">
    <property type="entry name" value="CELL SURFACE PROTEIN"/>
    <property type="match status" value="1"/>
</dbReference>
<proteinExistence type="predicted"/>
<dbReference type="InterPro" id="IPR018391">
    <property type="entry name" value="PQQ_b-propeller_rpt"/>
</dbReference>
<feature type="domain" description="Pyrrolo-quinoline quinone repeat" evidence="1">
    <location>
        <begin position="47"/>
        <end position="169"/>
    </location>
</feature>
<dbReference type="PANTHER" id="PTHR34512:SF30">
    <property type="entry name" value="OUTER MEMBRANE PROTEIN ASSEMBLY FACTOR BAMB"/>
    <property type="match status" value="1"/>
</dbReference>
<dbReference type="Pfam" id="PF13360">
    <property type="entry name" value="PQQ_2"/>
    <property type="match status" value="1"/>
</dbReference>
<dbReference type="Gene3D" id="2.130.10.10">
    <property type="entry name" value="YVTN repeat-like/Quinoprotein amine dehydrogenase"/>
    <property type="match status" value="1"/>
</dbReference>
<reference evidence="2" key="1">
    <citation type="submission" date="2018-05" db="EMBL/GenBank/DDBJ databases">
        <authorList>
            <person name="Lanie J.A."/>
            <person name="Ng W.-L."/>
            <person name="Kazmierczak K.M."/>
            <person name="Andrzejewski T.M."/>
            <person name="Davidsen T.M."/>
            <person name="Wayne K.J."/>
            <person name="Tettelin H."/>
            <person name="Glass J.I."/>
            <person name="Rusch D."/>
            <person name="Podicherti R."/>
            <person name="Tsui H.-C.T."/>
            <person name="Winkler M.E."/>
        </authorList>
    </citation>
    <scope>NUCLEOTIDE SEQUENCE</scope>
</reference>
<dbReference type="InterPro" id="IPR015943">
    <property type="entry name" value="WD40/YVTN_repeat-like_dom_sf"/>
</dbReference>
<gene>
    <name evidence="2" type="ORF">METZ01_LOCUS463799</name>
</gene>